<reference evidence="1 2" key="1">
    <citation type="journal article" date="2020" name="Cell">
        <title>Large-Scale Comparative Analyses of Tick Genomes Elucidate Their Genetic Diversity and Vector Capacities.</title>
        <authorList>
            <consortium name="Tick Genome and Microbiome Consortium (TIGMIC)"/>
            <person name="Jia N."/>
            <person name="Wang J."/>
            <person name="Shi W."/>
            <person name="Du L."/>
            <person name="Sun Y."/>
            <person name="Zhan W."/>
            <person name="Jiang J.F."/>
            <person name="Wang Q."/>
            <person name="Zhang B."/>
            <person name="Ji P."/>
            <person name="Bell-Sakyi L."/>
            <person name="Cui X.M."/>
            <person name="Yuan T.T."/>
            <person name="Jiang B.G."/>
            <person name="Yang W.F."/>
            <person name="Lam T.T."/>
            <person name="Chang Q.C."/>
            <person name="Ding S.J."/>
            <person name="Wang X.J."/>
            <person name="Zhu J.G."/>
            <person name="Ruan X.D."/>
            <person name="Zhao L."/>
            <person name="Wei J.T."/>
            <person name="Ye R.Z."/>
            <person name="Que T.C."/>
            <person name="Du C.H."/>
            <person name="Zhou Y.H."/>
            <person name="Cheng J.X."/>
            <person name="Dai P.F."/>
            <person name="Guo W.B."/>
            <person name="Han X.H."/>
            <person name="Huang E.J."/>
            <person name="Li L.F."/>
            <person name="Wei W."/>
            <person name="Gao Y.C."/>
            <person name="Liu J.Z."/>
            <person name="Shao H.Z."/>
            <person name="Wang X."/>
            <person name="Wang C.C."/>
            <person name="Yang T.C."/>
            <person name="Huo Q.B."/>
            <person name="Li W."/>
            <person name="Chen H.Y."/>
            <person name="Chen S.E."/>
            <person name="Zhou L.G."/>
            <person name="Ni X.B."/>
            <person name="Tian J.H."/>
            <person name="Sheng Y."/>
            <person name="Liu T."/>
            <person name="Pan Y.S."/>
            <person name="Xia L.Y."/>
            <person name="Li J."/>
            <person name="Zhao F."/>
            <person name="Cao W.C."/>
        </authorList>
    </citation>
    <scope>NUCLEOTIDE SEQUENCE [LARGE SCALE GENOMIC DNA]</scope>
    <source>
        <strain evidence="1">HaeL-2018</strain>
    </source>
</reference>
<dbReference type="OrthoDB" id="8048764at2759"/>
<proteinExistence type="predicted"/>
<dbReference type="VEuPathDB" id="VectorBase:HLOH_053203"/>
<name>A0A9J6FEK9_HAELO</name>
<gene>
    <name evidence="1" type="ORF">HPB48_005222</name>
</gene>
<dbReference type="AlphaFoldDB" id="A0A9J6FEK9"/>
<dbReference type="EMBL" id="JABSTR010000001">
    <property type="protein sequence ID" value="KAH9361373.1"/>
    <property type="molecule type" value="Genomic_DNA"/>
</dbReference>
<organism evidence="1 2">
    <name type="scientific">Haemaphysalis longicornis</name>
    <name type="common">Bush tick</name>
    <dbReference type="NCBI Taxonomy" id="44386"/>
    <lineage>
        <taxon>Eukaryota</taxon>
        <taxon>Metazoa</taxon>
        <taxon>Ecdysozoa</taxon>
        <taxon>Arthropoda</taxon>
        <taxon>Chelicerata</taxon>
        <taxon>Arachnida</taxon>
        <taxon>Acari</taxon>
        <taxon>Parasitiformes</taxon>
        <taxon>Ixodida</taxon>
        <taxon>Ixodoidea</taxon>
        <taxon>Ixodidae</taxon>
        <taxon>Haemaphysalinae</taxon>
        <taxon>Haemaphysalis</taxon>
    </lineage>
</organism>
<keyword evidence="2" id="KW-1185">Reference proteome</keyword>
<evidence type="ECO:0000313" key="2">
    <source>
        <dbReference type="Proteomes" id="UP000821853"/>
    </source>
</evidence>
<evidence type="ECO:0008006" key="3">
    <source>
        <dbReference type="Google" id="ProtNLM"/>
    </source>
</evidence>
<protein>
    <recommendedName>
        <fullName evidence="3">Reverse transcriptase</fullName>
    </recommendedName>
</protein>
<evidence type="ECO:0000313" key="1">
    <source>
        <dbReference type="EMBL" id="KAH9361373.1"/>
    </source>
</evidence>
<sequence length="232" mass="26424">MTIKENLKQTLKKCGRRVAREHTTYMNAVATKIRILDRAPLKTALVGQEIAILKQKHTELMRETSLDARLKAFKINVTGGPNAYQYFHQRPKAPIGNMTDIDAFTDYYRELFARATDDEQICNLGDLLRDVPTVDPDLREASQAPFRTVELDDVVNKARTDSSPGPDGLPWAFYKVFWLQLRAFFTKLVHHAASDRTWPQSFTSSLLVPIPKDNSRTDDPSTWRPCNLSAKC</sequence>
<dbReference type="PANTHER" id="PTHR19446">
    <property type="entry name" value="REVERSE TRANSCRIPTASES"/>
    <property type="match status" value="1"/>
</dbReference>
<dbReference type="Proteomes" id="UP000821853">
    <property type="component" value="Chromosome 1"/>
</dbReference>
<accession>A0A9J6FEK9</accession>
<dbReference type="OMA" id="REHTTYM"/>
<comment type="caution">
    <text evidence="1">The sequence shown here is derived from an EMBL/GenBank/DDBJ whole genome shotgun (WGS) entry which is preliminary data.</text>
</comment>